<evidence type="ECO:0000256" key="1">
    <source>
        <dbReference type="ARBA" id="ARBA00022857"/>
    </source>
</evidence>
<organism evidence="3 4">
    <name type="scientific">Microbacterium aquimaris</name>
    <dbReference type="NCBI Taxonomy" id="459816"/>
    <lineage>
        <taxon>Bacteria</taxon>
        <taxon>Bacillati</taxon>
        <taxon>Actinomycetota</taxon>
        <taxon>Actinomycetes</taxon>
        <taxon>Micrococcales</taxon>
        <taxon>Microbacteriaceae</taxon>
        <taxon>Microbacterium</taxon>
    </lineage>
</organism>
<keyword evidence="1" id="KW-0521">NADP</keyword>
<reference evidence="3 4" key="1">
    <citation type="submission" date="2023-10" db="EMBL/GenBank/DDBJ databases">
        <title>Microbacterium xanthum sp. nov., isolated from seaweed.</title>
        <authorList>
            <person name="Lee S.D."/>
        </authorList>
    </citation>
    <scope>NUCLEOTIDE SEQUENCE [LARGE SCALE GENOMIC DNA]</scope>
    <source>
        <strain evidence="3 4">KCTC 19124</strain>
    </source>
</reference>
<keyword evidence="4" id="KW-1185">Reference proteome</keyword>
<evidence type="ECO:0000313" key="4">
    <source>
        <dbReference type="Proteomes" id="UP001291912"/>
    </source>
</evidence>
<dbReference type="SUPFAM" id="SSF51735">
    <property type="entry name" value="NAD(P)-binding Rossmann-fold domains"/>
    <property type="match status" value="1"/>
</dbReference>
<dbReference type="Gene3D" id="3.40.50.720">
    <property type="entry name" value="NAD(P)-binding Rossmann-like Domain"/>
    <property type="match status" value="1"/>
</dbReference>
<dbReference type="InterPro" id="IPR013149">
    <property type="entry name" value="ADH-like_C"/>
</dbReference>
<gene>
    <name evidence="3" type="ORF">R2Q92_11825</name>
</gene>
<dbReference type="InterPro" id="IPR020843">
    <property type="entry name" value="ER"/>
</dbReference>
<evidence type="ECO:0000259" key="2">
    <source>
        <dbReference type="SMART" id="SM00829"/>
    </source>
</evidence>
<accession>A0ABU5N924</accession>
<dbReference type="PANTHER" id="PTHR44154:SF1">
    <property type="entry name" value="QUINONE OXIDOREDUCTASE"/>
    <property type="match status" value="1"/>
</dbReference>
<dbReference type="InterPro" id="IPR051603">
    <property type="entry name" value="Zinc-ADH_QOR/CCCR"/>
</dbReference>
<dbReference type="Gene3D" id="3.90.180.10">
    <property type="entry name" value="Medium-chain alcohol dehydrogenases, catalytic domain"/>
    <property type="match status" value="1"/>
</dbReference>
<dbReference type="Pfam" id="PF00107">
    <property type="entry name" value="ADH_zinc_N"/>
    <property type="match status" value="1"/>
</dbReference>
<dbReference type="RefSeq" id="WP_194425275.1">
    <property type="nucleotide sequence ID" value="NZ_BAAAPT010000002.1"/>
</dbReference>
<dbReference type="PANTHER" id="PTHR44154">
    <property type="entry name" value="QUINONE OXIDOREDUCTASE"/>
    <property type="match status" value="1"/>
</dbReference>
<name>A0ABU5N924_9MICO</name>
<dbReference type="Pfam" id="PF08240">
    <property type="entry name" value="ADH_N"/>
    <property type="match status" value="1"/>
</dbReference>
<dbReference type="InterPro" id="IPR036291">
    <property type="entry name" value="NAD(P)-bd_dom_sf"/>
</dbReference>
<sequence>MTAARIHAHGGSEVLTVDRVPVPEPAAGHVRVRVTAAALNNTDLWTREGAYGIRGDHPSPAGWIGPIDFPRVQGGDAAGVVDAVGEAVHDSLIGARVVVDPATYDGPGDHALPARILGSEYDGAYAEYLVVAADAVHRVDSSPLDDAQLAALPIAYGTAMGMIERGGIASGDTIVVTGASGGVGIALVQLGVARGAEVIAICSAGKADGVRDAGATHIVDRAGDAWAQVGRIAPDGVAAVLDVVAGTNVHAGVPHLRPGGRWVVAGALGGHDINIDVRSLYLRNLSIVGSTMHTRPHFRALIDLARNGAVRPLIAQTFPLTEVHRAQEELGSRRHVGKLVLLPGGGA</sequence>
<comment type="caution">
    <text evidence="3">The sequence shown here is derived from an EMBL/GenBank/DDBJ whole genome shotgun (WGS) entry which is preliminary data.</text>
</comment>
<dbReference type="SUPFAM" id="SSF50129">
    <property type="entry name" value="GroES-like"/>
    <property type="match status" value="1"/>
</dbReference>
<dbReference type="SMART" id="SM00829">
    <property type="entry name" value="PKS_ER"/>
    <property type="match status" value="1"/>
</dbReference>
<dbReference type="Proteomes" id="UP001291912">
    <property type="component" value="Unassembled WGS sequence"/>
</dbReference>
<dbReference type="EMBL" id="JAWJYN010000002">
    <property type="protein sequence ID" value="MDZ8162522.1"/>
    <property type="molecule type" value="Genomic_DNA"/>
</dbReference>
<dbReference type="InterPro" id="IPR013154">
    <property type="entry name" value="ADH-like_N"/>
</dbReference>
<feature type="domain" description="Enoyl reductase (ER)" evidence="2">
    <location>
        <begin position="10"/>
        <end position="341"/>
    </location>
</feature>
<proteinExistence type="predicted"/>
<dbReference type="InterPro" id="IPR011032">
    <property type="entry name" value="GroES-like_sf"/>
</dbReference>
<evidence type="ECO:0000313" key="3">
    <source>
        <dbReference type="EMBL" id="MDZ8162522.1"/>
    </source>
</evidence>
<protein>
    <submittedName>
        <fullName evidence="3">Zinc-binding dehydrogenase</fullName>
    </submittedName>
</protein>